<dbReference type="EMBL" id="PQSP01000004">
    <property type="protein sequence ID" value="RUS66563.1"/>
    <property type="molecule type" value="Genomic_DNA"/>
</dbReference>
<dbReference type="Gene3D" id="3.30.420.240">
    <property type="match status" value="1"/>
</dbReference>
<dbReference type="AlphaFoldDB" id="A0A433SCT9"/>
<dbReference type="Proteomes" id="UP000286947">
    <property type="component" value="Unassembled WGS sequence"/>
</dbReference>
<evidence type="ECO:0000313" key="2">
    <source>
        <dbReference type="Proteomes" id="UP000286947"/>
    </source>
</evidence>
<keyword evidence="2" id="KW-1185">Reference proteome</keyword>
<dbReference type="InterPro" id="IPR027417">
    <property type="entry name" value="P-loop_NTPase"/>
</dbReference>
<comment type="caution">
    <text evidence="1">The sequence shown here is derived from an EMBL/GenBank/DDBJ whole genome shotgun (WGS) entry which is preliminary data.</text>
</comment>
<dbReference type="Gene3D" id="3.40.50.300">
    <property type="entry name" value="P-loop containing nucleotide triphosphate hydrolases"/>
    <property type="match status" value="1"/>
</dbReference>
<name>A0A433SCT9_9BURK</name>
<protein>
    <recommendedName>
        <fullName evidence="3">Terminase large subunit gp17-like C-terminal domain-containing protein</fullName>
    </recommendedName>
</protein>
<sequence length="556" mass="61287">MLHGRGSAGAFEEIALPGVLSRSMAALKTSTTSEVSAKVSAAAALDEMGAVDLDWLAPDYAPVWQARSARLALLQADAQLLSAVKAHYREEPVAFISDWLCTFDPRHVEVGGDALTPFVLFERQAECVRWLVARWRSREDGLVEKSRDMGVSWLCVAVAVWMWLFHPGVVIGFGSRKEEYVDKVGDPKSLFWKVRTALQYLPREFLPKGYDEKRHAPAMRIINPENGAVMVGEAGSNIGRGNRTSIYFKDESAFYEQPEAIEAALSQTSNCKIDVSTPNGVGNPFYRKRHGGRVPVFVFDWRDDPRKGADWYARQQALLDAVVLAQEVDRNYAASVSNTYIPGDVVSQCMRCGPADVHALGPLQVGVDVARFGDDKSVITLRQGRVVFPQVVFGQADVVDVAGRVKDVVHDWGGVYSRQRGAGVAQIAVDTIGIGAGVADILRREFGPVVVDVNSALRLSDGQNYNLRARLWRDLRDYLKAGASLPNDAELQTDLSALRYSYKGGALLMESKEDAKRRGVKSPDRADSLALTFAYPVSERQERLPTKAVADFNFMD</sequence>
<accession>A0A433SCT9</accession>
<gene>
    <name evidence="1" type="ORF">CUZ56_01843</name>
</gene>
<evidence type="ECO:0000313" key="1">
    <source>
        <dbReference type="EMBL" id="RUS66563.1"/>
    </source>
</evidence>
<proteinExistence type="predicted"/>
<reference evidence="1 2" key="1">
    <citation type="submission" date="2018-01" db="EMBL/GenBank/DDBJ databases">
        <title>Saezia sanguinis gen. nov., sp. nov., in the order Burkholderiales isolated from human blood.</title>
        <authorList>
            <person name="Medina-Pascual M.J."/>
            <person name="Valdezate S."/>
            <person name="Monzon S."/>
            <person name="Cuesta I."/>
            <person name="Carrasco G."/>
            <person name="Villalon P."/>
            <person name="Saez-Nieto J.A."/>
        </authorList>
    </citation>
    <scope>NUCLEOTIDE SEQUENCE [LARGE SCALE GENOMIC DNA]</scope>
    <source>
        <strain evidence="1 2">CNM695-12</strain>
    </source>
</reference>
<evidence type="ECO:0008006" key="3">
    <source>
        <dbReference type="Google" id="ProtNLM"/>
    </source>
</evidence>
<organism evidence="1 2">
    <name type="scientific">Saezia sanguinis</name>
    <dbReference type="NCBI Taxonomy" id="1965230"/>
    <lineage>
        <taxon>Bacteria</taxon>
        <taxon>Pseudomonadati</taxon>
        <taxon>Pseudomonadota</taxon>
        <taxon>Betaproteobacteria</taxon>
        <taxon>Burkholderiales</taxon>
        <taxon>Saeziaceae</taxon>
        <taxon>Saezia</taxon>
    </lineage>
</organism>